<protein>
    <submittedName>
        <fullName evidence="1">Uncharacterized protein</fullName>
    </submittedName>
</protein>
<dbReference type="Proteomes" id="UP000501690">
    <property type="component" value="Linkage Group LG9"/>
</dbReference>
<reference evidence="1 2" key="1">
    <citation type="submission" date="2019-04" db="EMBL/GenBank/DDBJ databases">
        <title>An improved genome assembly and genetic linkage map for asparagus bean, Vigna unguiculata ssp. sesquipedialis.</title>
        <authorList>
            <person name="Xia Q."/>
            <person name="Zhang R."/>
            <person name="Dong Y."/>
        </authorList>
    </citation>
    <scope>NUCLEOTIDE SEQUENCE [LARGE SCALE GENOMIC DNA]</scope>
    <source>
        <tissue evidence="1">Leaf</tissue>
    </source>
</reference>
<proteinExistence type="predicted"/>
<evidence type="ECO:0000313" key="2">
    <source>
        <dbReference type="Proteomes" id="UP000501690"/>
    </source>
</evidence>
<dbReference type="AlphaFoldDB" id="A0A4D6MZ95"/>
<accession>A0A4D6MZ95</accession>
<organism evidence="1 2">
    <name type="scientific">Vigna unguiculata</name>
    <name type="common">Cowpea</name>
    <dbReference type="NCBI Taxonomy" id="3917"/>
    <lineage>
        <taxon>Eukaryota</taxon>
        <taxon>Viridiplantae</taxon>
        <taxon>Streptophyta</taxon>
        <taxon>Embryophyta</taxon>
        <taxon>Tracheophyta</taxon>
        <taxon>Spermatophyta</taxon>
        <taxon>Magnoliopsida</taxon>
        <taxon>eudicotyledons</taxon>
        <taxon>Gunneridae</taxon>
        <taxon>Pentapetalae</taxon>
        <taxon>rosids</taxon>
        <taxon>fabids</taxon>
        <taxon>Fabales</taxon>
        <taxon>Fabaceae</taxon>
        <taxon>Papilionoideae</taxon>
        <taxon>50 kb inversion clade</taxon>
        <taxon>NPAAA clade</taxon>
        <taxon>indigoferoid/millettioid clade</taxon>
        <taxon>Phaseoleae</taxon>
        <taxon>Vigna</taxon>
    </lineage>
</organism>
<sequence>MVVVVGGSLAAVVDVGWRPFGGGRAEEKRWCPFFNFDPHNVVPFPLSRVRHGGAHRWWSSVVLWQRWSTLVAAVVVVGGSLAAVVDVGWRPFGGGRAEEKRWCPFFNFDPHNVVPFPLSRVRHGGAHRWWSAVVLWPRWSTLGGGRLVVVERRKNGGVVVGGRSLAAVVDVGWRPFGGGRAEEKRWCPFFNFDPHSVVPFPLSRVRHGGAHRWWSAVVLWPRWSTLGGGRLVVVERRKNGGVVVGGRSLAAVVDVGWRPFGGGRAEEKRWCPFFNFDPHSVVPFPLSRVRHGGAHRWWSAVVLWPRWSTLGGGRLVVVERRKNGGVVVGGRSLAAVVDVGWRPFGGGRAEEKRWCPFFNFDPHSVVPFPLSRVRHGGAHRWWSAVVLWPRWSTLGGGRLVVVERRKNGGVVVGGRSLAAVVDVGWRPFGGGRAEEKRWCPFFNFDPHSVVPFPLSRVRHGGAHRWWSAVVLWPRWSTLGGGRLVVVERRKNGGVRGGRRSFFGGGGRRWYQPFGGGRADASFARATPVPSHFPFRSR</sequence>
<gene>
    <name evidence="1" type="ORF">DEO72_LG9g1800</name>
</gene>
<evidence type="ECO:0000313" key="1">
    <source>
        <dbReference type="EMBL" id="QCE06786.1"/>
    </source>
</evidence>
<name>A0A4D6MZ95_VIGUN</name>
<keyword evidence="2" id="KW-1185">Reference proteome</keyword>
<dbReference type="EMBL" id="CP039353">
    <property type="protein sequence ID" value="QCE06786.1"/>
    <property type="molecule type" value="Genomic_DNA"/>
</dbReference>